<dbReference type="GO" id="GO:0002949">
    <property type="term" value="P:tRNA threonylcarbamoyladenosine modification"/>
    <property type="evidence" value="ECO:0007669"/>
    <property type="project" value="InterPro"/>
</dbReference>
<name>A0A517QU16_9PLAN</name>
<dbReference type="PANTHER" id="PTHR33540:SF2">
    <property type="entry name" value="TRNA THREONYLCARBAMOYLADENOSINE BIOSYNTHESIS PROTEIN TSAE"/>
    <property type="match status" value="1"/>
</dbReference>
<dbReference type="Proteomes" id="UP000315724">
    <property type="component" value="Chromosome"/>
</dbReference>
<keyword evidence="7" id="KW-0547">Nucleotide-binding</keyword>
<dbReference type="InterPro" id="IPR027417">
    <property type="entry name" value="P-loop_NTPase"/>
</dbReference>
<dbReference type="PANTHER" id="PTHR33540">
    <property type="entry name" value="TRNA THREONYLCARBAMOYLADENOSINE BIOSYNTHESIS PROTEIN TSAE"/>
    <property type="match status" value="1"/>
</dbReference>
<evidence type="ECO:0000256" key="4">
    <source>
        <dbReference type="ARBA" id="ARBA00022490"/>
    </source>
</evidence>
<evidence type="ECO:0000313" key="11">
    <source>
        <dbReference type="EMBL" id="QDT35126.1"/>
    </source>
</evidence>
<dbReference type="NCBIfam" id="TIGR00150">
    <property type="entry name" value="T6A_YjeE"/>
    <property type="match status" value="1"/>
</dbReference>
<comment type="subcellular location">
    <subcellularLocation>
        <location evidence="1">Cytoplasm</location>
    </subcellularLocation>
</comment>
<evidence type="ECO:0000313" key="12">
    <source>
        <dbReference type="Proteomes" id="UP000315724"/>
    </source>
</evidence>
<evidence type="ECO:0000256" key="6">
    <source>
        <dbReference type="ARBA" id="ARBA00022723"/>
    </source>
</evidence>
<dbReference type="GO" id="GO:0005524">
    <property type="term" value="F:ATP binding"/>
    <property type="evidence" value="ECO:0007669"/>
    <property type="project" value="UniProtKB-KW"/>
</dbReference>
<keyword evidence="12" id="KW-1185">Reference proteome</keyword>
<reference evidence="11 12" key="1">
    <citation type="submission" date="2019-02" db="EMBL/GenBank/DDBJ databases">
        <title>Deep-cultivation of Planctomycetes and their phenomic and genomic characterization uncovers novel biology.</title>
        <authorList>
            <person name="Wiegand S."/>
            <person name="Jogler M."/>
            <person name="Boedeker C."/>
            <person name="Pinto D."/>
            <person name="Vollmers J."/>
            <person name="Rivas-Marin E."/>
            <person name="Kohn T."/>
            <person name="Peeters S.H."/>
            <person name="Heuer A."/>
            <person name="Rast P."/>
            <person name="Oberbeckmann S."/>
            <person name="Bunk B."/>
            <person name="Jeske O."/>
            <person name="Meyerdierks A."/>
            <person name="Storesund J.E."/>
            <person name="Kallscheuer N."/>
            <person name="Luecker S."/>
            <person name="Lage O.M."/>
            <person name="Pohl T."/>
            <person name="Merkel B.J."/>
            <person name="Hornburger P."/>
            <person name="Mueller R.-W."/>
            <person name="Bruemmer F."/>
            <person name="Labrenz M."/>
            <person name="Spormann A.M."/>
            <person name="Op den Camp H."/>
            <person name="Overmann J."/>
            <person name="Amann R."/>
            <person name="Jetten M.S.M."/>
            <person name="Mascher T."/>
            <person name="Medema M.H."/>
            <person name="Devos D.P."/>
            <person name="Kaster A.-K."/>
            <person name="Ovreas L."/>
            <person name="Rohde M."/>
            <person name="Galperin M.Y."/>
            <person name="Jogler C."/>
        </authorList>
    </citation>
    <scope>NUCLEOTIDE SEQUENCE [LARGE SCALE GENOMIC DNA]</scope>
    <source>
        <strain evidence="11 12">Mal48</strain>
    </source>
</reference>
<proteinExistence type="inferred from homology"/>
<keyword evidence="6" id="KW-0479">Metal-binding</keyword>
<sequence length="155" mass="17279">MDEMVVDLHSLEETQAFGKQLASVLRLGDVVALIGNLGAGKTHLAQAIAEGFGIDRDDVHSPTFVLIQEYEGSVPICHIDAYRLNDIDEFLELGADELLGADNICLIEWADRVADVLPGKRIQLEIESTGVTSRRIRLTCPQDRFSEFERKLRRS</sequence>
<dbReference type="EMBL" id="CP036267">
    <property type="protein sequence ID" value="QDT35126.1"/>
    <property type="molecule type" value="Genomic_DNA"/>
</dbReference>
<keyword evidence="4" id="KW-0963">Cytoplasm</keyword>
<dbReference type="AlphaFoldDB" id="A0A517QU16"/>
<evidence type="ECO:0000256" key="7">
    <source>
        <dbReference type="ARBA" id="ARBA00022741"/>
    </source>
</evidence>
<dbReference type="SUPFAM" id="SSF52540">
    <property type="entry name" value="P-loop containing nucleoside triphosphate hydrolases"/>
    <property type="match status" value="1"/>
</dbReference>
<evidence type="ECO:0000256" key="10">
    <source>
        <dbReference type="ARBA" id="ARBA00032441"/>
    </source>
</evidence>
<dbReference type="KEGG" id="tpol:Mal48_44010"/>
<dbReference type="GO" id="GO:0005737">
    <property type="term" value="C:cytoplasm"/>
    <property type="evidence" value="ECO:0007669"/>
    <property type="project" value="UniProtKB-SubCell"/>
</dbReference>
<keyword evidence="5" id="KW-0819">tRNA processing</keyword>
<dbReference type="Gene3D" id="3.40.50.300">
    <property type="entry name" value="P-loop containing nucleotide triphosphate hydrolases"/>
    <property type="match status" value="1"/>
</dbReference>
<dbReference type="Pfam" id="PF02367">
    <property type="entry name" value="TsaE"/>
    <property type="match status" value="1"/>
</dbReference>
<gene>
    <name evidence="11" type="primary">tsaE</name>
    <name evidence="11" type="ORF">Mal48_44010</name>
</gene>
<keyword evidence="9" id="KW-0460">Magnesium</keyword>
<evidence type="ECO:0000256" key="9">
    <source>
        <dbReference type="ARBA" id="ARBA00022842"/>
    </source>
</evidence>
<evidence type="ECO:0000256" key="2">
    <source>
        <dbReference type="ARBA" id="ARBA00007599"/>
    </source>
</evidence>
<keyword evidence="8" id="KW-0067">ATP-binding</keyword>
<evidence type="ECO:0000256" key="1">
    <source>
        <dbReference type="ARBA" id="ARBA00004496"/>
    </source>
</evidence>
<evidence type="ECO:0000256" key="3">
    <source>
        <dbReference type="ARBA" id="ARBA00019010"/>
    </source>
</evidence>
<comment type="similarity">
    <text evidence="2">Belongs to the TsaE family.</text>
</comment>
<accession>A0A517QU16</accession>
<dbReference type="GO" id="GO:0046872">
    <property type="term" value="F:metal ion binding"/>
    <property type="evidence" value="ECO:0007669"/>
    <property type="project" value="UniProtKB-KW"/>
</dbReference>
<evidence type="ECO:0000256" key="8">
    <source>
        <dbReference type="ARBA" id="ARBA00022840"/>
    </source>
</evidence>
<dbReference type="InterPro" id="IPR003442">
    <property type="entry name" value="T6A_TsaE"/>
</dbReference>
<protein>
    <recommendedName>
        <fullName evidence="3">tRNA threonylcarbamoyladenosine biosynthesis protein TsaE</fullName>
    </recommendedName>
    <alternativeName>
        <fullName evidence="10">t(6)A37 threonylcarbamoyladenosine biosynthesis protein TsaE</fullName>
    </alternativeName>
</protein>
<evidence type="ECO:0000256" key="5">
    <source>
        <dbReference type="ARBA" id="ARBA00022694"/>
    </source>
</evidence>
<organism evidence="11 12">
    <name type="scientific">Thalassoglobus polymorphus</name>
    <dbReference type="NCBI Taxonomy" id="2527994"/>
    <lineage>
        <taxon>Bacteria</taxon>
        <taxon>Pseudomonadati</taxon>
        <taxon>Planctomycetota</taxon>
        <taxon>Planctomycetia</taxon>
        <taxon>Planctomycetales</taxon>
        <taxon>Planctomycetaceae</taxon>
        <taxon>Thalassoglobus</taxon>
    </lineage>
</organism>